<sequence length="165" mass="18866">MQVGFQAEQERILRKEIIPMKELLEERRNRRETLKGLEDHDLVESIKTMLFRRGSREAKFYFTTRNETVASSADPRCFPIKPPLLTPGERAGSFLSELGKEMVVKCGGLPLAIVVLASLLSTKLNSLHQSEKLQKDVKTLVINKLKSEQHNRVEDILDLSFQHLP</sequence>
<keyword evidence="2" id="KW-1185">Reference proteome</keyword>
<dbReference type="Gene3D" id="1.10.8.430">
    <property type="entry name" value="Helical domain of apoptotic protease-activating factors"/>
    <property type="match status" value="1"/>
</dbReference>
<comment type="caution">
    <text evidence="1">The sequence shown here is derived from an EMBL/GenBank/DDBJ whole genome shotgun (WGS) entry which is preliminary data.</text>
</comment>
<dbReference type="PANTHER" id="PTHR23155:SF1185">
    <property type="entry name" value="DISEASE RESISTANCE RPP8-LIKE PROTEIN 3-RELATED"/>
    <property type="match status" value="1"/>
</dbReference>
<gene>
    <name evidence="1" type="ORF">TIFTF001_025437</name>
</gene>
<dbReference type="SUPFAM" id="SSF52540">
    <property type="entry name" value="P-loop containing nucleoside triphosphate hydrolases"/>
    <property type="match status" value="1"/>
</dbReference>
<dbReference type="Proteomes" id="UP001187192">
    <property type="component" value="Unassembled WGS sequence"/>
</dbReference>
<dbReference type="InterPro" id="IPR044974">
    <property type="entry name" value="Disease_R_plants"/>
</dbReference>
<dbReference type="EMBL" id="BTGU01000063">
    <property type="protein sequence ID" value="GMN56317.1"/>
    <property type="molecule type" value="Genomic_DNA"/>
</dbReference>
<dbReference type="GO" id="GO:0098542">
    <property type="term" value="P:defense response to other organism"/>
    <property type="evidence" value="ECO:0007669"/>
    <property type="project" value="TreeGrafter"/>
</dbReference>
<dbReference type="AlphaFoldDB" id="A0AA88AR41"/>
<evidence type="ECO:0000313" key="1">
    <source>
        <dbReference type="EMBL" id="GMN56317.1"/>
    </source>
</evidence>
<reference evidence="1" key="1">
    <citation type="submission" date="2023-07" db="EMBL/GenBank/DDBJ databases">
        <title>draft genome sequence of fig (Ficus carica).</title>
        <authorList>
            <person name="Takahashi T."/>
            <person name="Nishimura K."/>
        </authorList>
    </citation>
    <scope>NUCLEOTIDE SEQUENCE</scope>
</reference>
<dbReference type="PANTHER" id="PTHR23155">
    <property type="entry name" value="DISEASE RESISTANCE PROTEIN RP"/>
    <property type="match status" value="1"/>
</dbReference>
<organism evidence="1 2">
    <name type="scientific">Ficus carica</name>
    <name type="common">Common fig</name>
    <dbReference type="NCBI Taxonomy" id="3494"/>
    <lineage>
        <taxon>Eukaryota</taxon>
        <taxon>Viridiplantae</taxon>
        <taxon>Streptophyta</taxon>
        <taxon>Embryophyta</taxon>
        <taxon>Tracheophyta</taxon>
        <taxon>Spermatophyta</taxon>
        <taxon>Magnoliopsida</taxon>
        <taxon>eudicotyledons</taxon>
        <taxon>Gunneridae</taxon>
        <taxon>Pentapetalae</taxon>
        <taxon>rosids</taxon>
        <taxon>fabids</taxon>
        <taxon>Rosales</taxon>
        <taxon>Moraceae</taxon>
        <taxon>Ficeae</taxon>
        <taxon>Ficus</taxon>
    </lineage>
</organism>
<name>A0AA88AR41_FICCA</name>
<dbReference type="InterPro" id="IPR042197">
    <property type="entry name" value="Apaf_helical"/>
</dbReference>
<dbReference type="GO" id="GO:0043531">
    <property type="term" value="F:ADP binding"/>
    <property type="evidence" value="ECO:0007669"/>
    <property type="project" value="InterPro"/>
</dbReference>
<evidence type="ECO:0008006" key="3">
    <source>
        <dbReference type="Google" id="ProtNLM"/>
    </source>
</evidence>
<accession>A0AA88AR41</accession>
<dbReference type="InterPro" id="IPR027417">
    <property type="entry name" value="P-loop_NTPase"/>
</dbReference>
<proteinExistence type="predicted"/>
<protein>
    <recommendedName>
        <fullName evidence="3">NB-ARC domain-containing protein</fullName>
    </recommendedName>
</protein>
<evidence type="ECO:0000313" key="2">
    <source>
        <dbReference type="Proteomes" id="UP001187192"/>
    </source>
</evidence>